<dbReference type="Gene3D" id="3.90.1310.10">
    <property type="entry name" value="Penicillin-binding protein 2a (Domain 2)"/>
    <property type="match status" value="1"/>
</dbReference>
<proteinExistence type="predicted"/>
<dbReference type="InterPro" id="IPR050515">
    <property type="entry name" value="Beta-lactam/transpept"/>
</dbReference>
<dbReference type="GO" id="GO:0071555">
    <property type="term" value="P:cell wall organization"/>
    <property type="evidence" value="ECO:0007669"/>
    <property type="project" value="TreeGrafter"/>
</dbReference>
<name>A0A382G4A0_9ZZZZ</name>
<dbReference type="InterPro" id="IPR005311">
    <property type="entry name" value="PBP_dimer"/>
</dbReference>
<dbReference type="GO" id="GO:0008658">
    <property type="term" value="F:penicillin binding"/>
    <property type="evidence" value="ECO:0007669"/>
    <property type="project" value="InterPro"/>
</dbReference>
<dbReference type="InterPro" id="IPR001460">
    <property type="entry name" value="PCN-bd_Tpept"/>
</dbReference>
<feature type="domain" description="Penicillin-binding protein transpeptidase" evidence="3">
    <location>
        <begin position="280"/>
        <end position="396"/>
    </location>
</feature>
<dbReference type="PANTHER" id="PTHR30627">
    <property type="entry name" value="PEPTIDOGLYCAN D,D-TRANSPEPTIDASE"/>
    <property type="match status" value="1"/>
</dbReference>
<dbReference type="SUPFAM" id="SSF56519">
    <property type="entry name" value="Penicillin binding protein dimerisation domain"/>
    <property type="match status" value="1"/>
</dbReference>
<dbReference type="Pfam" id="PF03717">
    <property type="entry name" value="PBP_dimer"/>
    <property type="match status" value="1"/>
</dbReference>
<dbReference type="Gene3D" id="3.30.450.330">
    <property type="match status" value="1"/>
</dbReference>
<evidence type="ECO:0000256" key="2">
    <source>
        <dbReference type="ARBA" id="ARBA00023136"/>
    </source>
</evidence>
<evidence type="ECO:0008006" key="6">
    <source>
        <dbReference type="Google" id="ProtNLM"/>
    </source>
</evidence>
<dbReference type="SUPFAM" id="SSF56601">
    <property type="entry name" value="beta-lactamase/transpeptidase-like"/>
    <property type="match status" value="1"/>
</dbReference>
<dbReference type="PANTHER" id="PTHR30627:SF1">
    <property type="entry name" value="PEPTIDOGLYCAN D,D-TRANSPEPTIDASE FTSI"/>
    <property type="match status" value="1"/>
</dbReference>
<feature type="domain" description="Penicillin-binding protein dimerisation" evidence="4">
    <location>
        <begin position="44"/>
        <end position="233"/>
    </location>
</feature>
<dbReference type="Pfam" id="PF00905">
    <property type="entry name" value="Transpeptidase"/>
    <property type="match status" value="1"/>
</dbReference>
<accession>A0A382G4A0</accession>
<feature type="non-terminal residue" evidence="5">
    <location>
        <position position="397"/>
    </location>
</feature>
<reference evidence="5" key="1">
    <citation type="submission" date="2018-05" db="EMBL/GenBank/DDBJ databases">
        <authorList>
            <person name="Lanie J.A."/>
            <person name="Ng W.-L."/>
            <person name="Kazmierczak K.M."/>
            <person name="Andrzejewski T.M."/>
            <person name="Davidsen T.M."/>
            <person name="Wayne K.J."/>
            <person name="Tettelin H."/>
            <person name="Glass J.I."/>
            <person name="Rusch D."/>
            <person name="Podicherti R."/>
            <person name="Tsui H.-C.T."/>
            <person name="Winkler M.E."/>
        </authorList>
    </citation>
    <scope>NUCLEOTIDE SEQUENCE</scope>
</reference>
<evidence type="ECO:0000259" key="4">
    <source>
        <dbReference type="Pfam" id="PF03717"/>
    </source>
</evidence>
<dbReference type="GO" id="GO:0005886">
    <property type="term" value="C:plasma membrane"/>
    <property type="evidence" value="ECO:0007669"/>
    <property type="project" value="TreeGrafter"/>
</dbReference>
<evidence type="ECO:0000256" key="1">
    <source>
        <dbReference type="ARBA" id="ARBA00004370"/>
    </source>
</evidence>
<organism evidence="5">
    <name type="scientific">marine metagenome</name>
    <dbReference type="NCBI Taxonomy" id="408172"/>
    <lineage>
        <taxon>unclassified sequences</taxon>
        <taxon>metagenomes</taxon>
        <taxon>ecological metagenomes</taxon>
    </lineage>
</organism>
<dbReference type="InterPro" id="IPR012338">
    <property type="entry name" value="Beta-lactam/transpept-like"/>
</dbReference>
<dbReference type="AlphaFoldDB" id="A0A382G4A0"/>
<dbReference type="Gene3D" id="3.40.710.10">
    <property type="entry name" value="DD-peptidase/beta-lactamase superfamily"/>
    <property type="match status" value="1"/>
</dbReference>
<comment type="subcellular location">
    <subcellularLocation>
        <location evidence="1">Membrane</location>
    </subcellularLocation>
</comment>
<evidence type="ECO:0000313" key="5">
    <source>
        <dbReference type="EMBL" id="SVB69692.1"/>
    </source>
</evidence>
<evidence type="ECO:0000259" key="3">
    <source>
        <dbReference type="Pfam" id="PF00905"/>
    </source>
</evidence>
<keyword evidence="2" id="KW-0472">Membrane</keyword>
<dbReference type="EMBL" id="UINC01053320">
    <property type="protein sequence ID" value="SVB69692.1"/>
    <property type="molecule type" value="Genomic_DNA"/>
</dbReference>
<protein>
    <recommendedName>
        <fullName evidence="6">Penicillin-binding protein transpeptidase domain-containing protein</fullName>
    </recommendedName>
</protein>
<gene>
    <name evidence="5" type="ORF">METZ01_LOCUS222546</name>
</gene>
<sequence>MILVSLITAGYVGLGVRLVDIQVLQHDKHAAHALDNTRRKVIQASRRGDILDIRGTVLATSRIAKTVCADPSLMDTHQQLVARAIAPFLGRSETDLAKRMQGRVYTDAEGRQREDKHVVLKRKVLLEDWRGITNALAHIEFGVDVKSLPRKERLKYYNVRRSVFCERIDSQLRVYPSGNLAAHVTGFVGVRDPEGSSVPMVGLEGKHGVEIMLDSELEGVRGWRETETDRSRREVVAFREYNVKPRDGMNVVLTIDANVQYIVEKGLEALCAKHTPASACIVVVNPRTGAILALANRPTFDPNKPGDSNAANRRNRVITDVFEPGSTFKIVAVSGALNEGVVRLHDRFHCENGRLYFAGKVLRDHHAYGELSVREIITKSSNIGTAKVAMKLGASRL</sequence>
<dbReference type="InterPro" id="IPR036138">
    <property type="entry name" value="PBP_dimer_sf"/>
</dbReference>